<reference evidence="3 4" key="1">
    <citation type="submission" date="2019-02" db="EMBL/GenBank/DDBJ databases">
        <title>Deep-cultivation of Planctomycetes and their phenomic and genomic characterization uncovers novel biology.</title>
        <authorList>
            <person name="Wiegand S."/>
            <person name="Jogler M."/>
            <person name="Boedeker C."/>
            <person name="Pinto D."/>
            <person name="Vollmers J."/>
            <person name="Rivas-Marin E."/>
            <person name="Kohn T."/>
            <person name="Peeters S.H."/>
            <person name="Heuer A."/>
            <person name="Rast P."/>
            <person name="Oberbeckmann S."/>
            <person name="Bunk B."/>
            <person name="Jeske O."/>
            <person name="Meyerdierks A."/>
            <person name="Storesund J.E."/>
            <person name="Kallscheuer N."/>
            <person name="Luecker S."/>
            <person name="Lage O.M."/>
            <person name="Pohl T."/>
            <person name="Merkel B.J."/>
            <person name="Hornburger P."/>
            <person name="Mueller R.-W."/>
            <person name="Bruemmer F."/>
            <person name="Labrenz M."/>
            <person name="Spormann A.M."/>
            <person name="Op Den Camp H."/>
            <person name="Overmann J."/>
            <person name="Amann R."/>
            <person name="Jetten M.S.M."/>
            <person name="Mascher T."/>
            <person name="Medema M.H."/>
            <person name="Devos D.P."/>
            <person name="Kaster A.-K."/>
            <person name="Ovreas L."/>
            <person name="Rohde M."/>
            <person name="Galperin M.Y."/>
            <person name="Jogler C."/>
        </authorList>
    </citation>
    <scope>NUCLEOTIDE SEQUENCE [LARGE SCALE GENOMIC DNA]</scope>
    <source>
        <strain evidence="3 4">Poly59</strain>
    </source>
</reference>
<evidence type="ECO:0000313" key="4">
    <source>
        <dbReference type="Proteomes" id="UP000317977"/>
    </source>
</evidence>
<dbReference type="Proteomes" id="UP000317977">
    <property type="component" value="Unassembled WGS sequence"/>
</dbReference>
<feature type="transmembrane region" description="Helical" evidence="2">
    <location>
        <begin position="219"/>
        <end position="241"/>
    </location>
</feature>
<dbReference type="AlphaFoldDB" id="A0A5C6ES34"/>
<keyword evidence="2" id="KW-0812">Transmembrane</keyword>
<evidence type="ECO:0000256" key="1">
    <source>
        <dbReference type="SAM" id="MobiDB-lite"/>
    </source>
</evidence>
<sequence>MGVGMADELILAVCDCGKTLKVKPSYAGKKVRCPSCNAGVLIDSLPSAAEKSPDTNRSGAMKPASEKRDTNQPVTGKPAKDAFSFLQGGQPSPAPAKPVIDIKLDVPAKAAAKKEKTPKAPIVVDALGESDAAKLKSASKQLDTAPAIAEKVDGTIKSPILPPAMASATSTTGEIPDFGSTTPPPGKTGSDPGTGTGSSGDRQPRQYPTLDLIRMLYRVFAYIVMAGSLLMALVSIGLAVYQGGSNVVIGIISAVPILVGGAIGGATMLAVSEGIKLLLDIQDNTHRSADQK</sequence>
<accession>A0A5C6ES34</accession>
<evidence type="ECO:0000313" key="3">
    <source>
        <dbReference type="EMBL" id="TWU51164.1"/>
    </source>
</evidence>
<dbReference type="EMBL" id="SJPX01000003">
    <property type="protein sequence ID" value="TWU51164.1"/>
    <property type="molecule type" value="Genomic_DNA"/>
</dbReference>
<feature type="region of interest" description="Disordered" evidence="1">
    <location>
        <begin position="159"/>
        <end position="205"/>
    </location>
</feature>
<keyword evidence="2" id="KW-1133">Transmembrane helix</keyword>
<keyword evidence="4" id="KW-1185">Reference proteome</keyword>
<comment type="caution">
    <text evidence="3">The sequence shown here is derived from an EMBL/GenBank/DDBJ whole genome shotgun (WGS) entry which is preliminary data.</text>
</comment>
<keyword evidence="2" id="KW-0472">Membrane</keyword>
<feature type="region of interest" description="Disordered" evidence="1">
    <location>
        <begin position="47"/>
        <end position="99"/>
    </location>
</feature>
<proteinExistence type="predicted"/>
<protein>
    <submittedName>
        <fullName evidence="3">Uncharacterized protein</fullName>
    </submittedName>
</protein>
<gene>
    <name evidence="3" type="ORF">Poly59_27540</name>
</gene>
<evidence type="ECO:0000256" key="2">
    <source>
        <dbReference type="SAM" id="Phobius"/>
    </source>
</evidence>
<organism evidence="3 4">
    <name type="scientific">Rubripirellula reticaptiva</name>
    <dbReference type="NCBI Taxonomy" id="2528013"/>
    <lineage>
        <taxon>Bacteria</taxon>
        <taxon>Pseudomonadati</taxon>
        <taxon>Planctomycetota</taxon>
        <taxon>Planctomycetia</taxon>
        <taxon>Pirellulales</taxon>
        <taxon>Pirellulaceae</taxon>
        <taxon>Rubripirellula</taxon>
    </lineage>
</organism>
<feature type="transmembrane region" description="Helical" evidence="2">
    <location>
        <begin position="247"/>
        <end position="271"/>
    </location>
</feature>
<name>A0A5C6ES34_9BACT</name>